<dbReference type="STRING" id="327505.A0A2H3FPD0"/>
<keyword evidence="1" id="KW-0378">Hydrolase</keyword>
<reference evidence="4 5" key="1">
    <citation type="journal article" date="2016" name="Environ. Microbiol.">
        <title>Effector profiles distinguish formae speciales of Fusarium oxysporum.</title>
        <authorList>
            <person name="van Dam P."/>
            <person name="Fokkens L."/>
            <person name="Schmidt S.M."/>
            <person name="Linmans J.H."/>
            <person name="Kistler H.C."/>
            <person name="Ma L.J."/>
            <person name="Rep M."/>
        </authorList>
    </citation>
    <scope>NUCLEOTIDE SEQUENCE [LARGE SCALE GENOMIC DNA]</scope>
    <source>
        <strain evidence="4 5">Forc016</strain>
    </source>
</reference>
<evidence type="ECO:0000256" key="1">
    <source>
        <dbReference type="ARBA" id="ARBA00022801"/>
    </source>
</evidence>
<feature type="domain" description="AB hydrolase-1" evidence="3">
    <location>
        <begin position="40"/>
        <end position="301"/>
    </location>
</feature>
<dbReference type="InterPro" id="IPR000073">
    <property type="entry name" value="AB_hydrolase_1"/>
</dbReference>
<comment type="caution">
    <text evidence="4">The sequence shown here is derived from an EMBL/GenBank/DDBJ whole genome shotgun (WGS) entry which is preliminary data.</text>
</comment>
<dbReference type="GO" id="GO:0016787">
    <property type="term" value="F:hydrolase activity"/>
    <property type="evidence" value="ECO:0007669"/>
    <property type="project" value="UniProtKB-KW"/>
</dbReference>
<protein>
    <recommendedName>
        <fullName evidence="3">AB hydrolase-1 domain-containing protein</fullName>
    </recommendedName>
</protein>
<dbReference type="EMBL" id="MABQ02000013">
    <property type="protein sequence ID" value="PCD21465.1"/>
    <property type="molecule type" value="Genomic_DNA"/>
</dbReference>
<evidence type="ECO:0000256" key="2">
    <source>
        <dbReference type="ARBA" id="ARBA00038334"/>
    </source>
</evidence>
<dbReference type="Proteomes" id="UP000219602">
    <property type="component" value="Unassembled WGS sequence"/>
</dbReference>
<gene>
    <name evidence="4" type="ORF">AU210_016427</name>
</gene>
<organism evidence="4 5">
    <name type="scientific">Fusarium oxysporum f. sp. radicis-cucumerinum</name>
    <dbReference type="NCBI Taxonomy" id="327505"/>
    <lineage>
        <taxon>Eukaryota</taxon>
        <taxon>Fungi</taxon>
        <taxon>Dikarya</taxon>
        <taxon>Ascomycota</taxon>
        <taxon>Pezizomycotina</taxon>
        <taxon>Sordariomycetes</taxon>
        <taxon>Hypocreomycetidae</taxon>
        <taxon>Hypocreales</taxon>
        <taxon>Nectriaceae</taxon>
        <taxon>Fusarium</taxon>
        <taxon>Fusarium oxysporum species complex</taxon>
    </lineage>
</organism>
<evidence type="ECO:0000313" key="5">
    <source>
        <dbReference type="Proteomes" id="UP000219602"/>
    </source>
</evidence>
<dbReference type="PANTHER" id="PTHR43329">
    <property type="entry name" value="EPOXIDE HYDROLASE"/>
    <property type="match status" value="1"/>
</dbReference>
<evidence type="ECO:0000259" key="3">
    <source>
        <dbReference type="Pfam" id="PF00561"/>
    </source>
</evidence>
<dbReference type="InterPro" id="IPR000639">
    <property type="entry name" value="Epox_hydrolase-like"/>
</dbReference>
<dbReference type="AlphaFoldDB" id="A0A2H3FPD0"/>
<evidence type="ECO:0000313" key="4">
    <source>
        <dbReference type="EMBL" id="PCD21465.1"/>
    </source>
</evidence>
<dbReference type="InterPro" id="IPR029058">
    <property type="entry name" value="AB_hydrolase_fold"/>
</dbReference>
<dbReference type="SUPFAM" id="SSF53474">
    <property type="entry name" value="alpha/beta-Hydrolases"/>
    <property type="match status" value="1"/>
</dbReference>
<proteinExistence type="inferred from homology"/>
<comment type="similarity">
    <text evidence="2">Belongs to the AB hydrolase superfamily. Epoxide hydrolase family.</text>
</comment>
<dbReference type="Gene3D" id="3.40.50.1820">
    <property type="entry name" value="alpha/beta hydrolase"/>
    <property type="match status" value="1"/>
</dbReference>
<name>A0A2H3FPD0_FUSOX</name>
<dbReference type="Pfam" id="PF00561">
    <property type="entry name" value="Abhydrolase_1"/>
    <property type="match status" value="1"/>
</dbReference>
<accession>A0A2H3FPD0</accession>
<dbReference type="PRINTS" id="PR00412">
    <property type="entry name" value="EPOXHYDRLASE"/>
</dbReference>
<reference evidence="4 5" key="2">
    <citation type="journal article" date="2017" name="Sci. Rep.">
        <title>A mobile pathogenicity chromosome in Fusarium oxysporum for infection of multiple cucurbit species.</title>
        <authorList>
            <person name="van Dam P."/>
            <person name="Fokkens L."/>
            <person name="Ayukawa Y."/>
            <person name="van der Gragt M."/>
            <person name="Ter Horst A."/>
            <person name="Brankovics B."/>
            <person name="Houterman P.M."/>
            <person name="Arie T."/>
            <person name="Rep M."/>
        </authorList>
    </citation>
    <scope>NUCLEOTIDE SEQUENCE [LARGE SCALE GENOMIC DNA]</scope>
    <source>
        <strain evidence="4 5">Forc016</strain>
    </source>
</reference>
<sequence>MADCFKLVPGDPRVTTSTSTVGGKSYSYVRAMPTSEPAQTIFLLHGFLDLSFGWRYQIPYFVSMGYQVVALDLLGCGGSDKPDNLRNYTFKSVANDIKALAKSLVGEKRIILGGHGLGGAIVWRTAMWHPDLVLGIFSISAPFIPPFTAFLTPDDPVLEFGPRPLTVQNDSGKVHRWEGVELCGKISTTCGFRLLFRHLAKHRHSGTISRREYLVYARQYLSQGKSGVEAALNWFHFRTRAYNQDEELGFSRKPISFTMPALYISATQGSKVTVDMIQGMSRYFEALQCRAISGSHWCIWEAGIDVNKQVGDWIASLSEPSGQLHE</sequence>